<dbReference type="EMBL" id="QRZM01000012">
    <property type="protein sequence ID" value="RGV72802.1"/>
    <property type="molecule type" value="Genomic_DNA"/>
</dbReference>
<gene>
    <name evidence="3" type="ORF">DWW02_22605</name>
</gene>
<dbReference type="AlphaFoldDB" id="A0A412YYS5"/>
<feature type="transmembrane region" description="Helical" evidence="1">
    <location>
        <begin position="120"/>
        <end position="137"/>
    </location>
</feature>
<feature type="transmembrane region" description="Helical" evidence="1">
    <location>
        <begin position="82"/>
        <end position="108"/>
    </location>
</feature>
<feature type="domain" description="Prepilin type IV endopeptidase peptidase" evidence="2">
    <location>
        <begin position="11"/>
        <end position="101"/>
    </location>
</feature>
<accession>A0A412YYS5</accession>
<keyword evidence="1" id="KW-0812">Transmembrane</keyword>
<evidence type="ECO:0000256" key="1">
    <source>
        <dbReference type="SAM" id="Phobius"/>
    </source>
</evidence>
<evidence type="ECO:0000313" key="4">
    <source>
        <dbReference type="Proteomes" id="UP000284543"/>
    </source>
</evidence>
<feature type="transmembrane region" description="Helical" evidence="1">
    <location>
        <begin position="49"/>
        <end position="70"/>
    </location>
</feature>
<dbReference type="GO" id="GO:0016020">
    <property type="term" value="C:membrane"/>
    <property type="evidence" value="ECO:0007669"/>
    <property type="project" value="InterPro"/>
</dbReference>
<proteinExistence type="predicted"/>
<evidence type="ECO:0000313" key="3">
    <source>
        <dbReference type="EMBL" id="RGV72802.1"/>
    </source>
</evidence>
<dbReference type="GO" id="GO:0004190">
    <property type="term" value="F:aspartic-type endopeptidase activity"/>
    <property type="evidence" value="ECO:0007669"/>
    <property type="project" value="InterPro"/>
</dbReference>
<evidence type="ECO:0000259" key="2">
    <source>
        <dbReference type="Pfam" id="PF01478"/>
    </source>
</evidence>
<name>A0A412YYS5_9FIRM</name>
<dbReference type="InterPro" id="IPR000045">
    <property type="entry name" value="Prepilin_IV_endopep_pep"/>
</dbReference>
<dbReference type="Proteomes" id="UP000284543">
    <property type="component" value="Unassembled WGS sequence"/>
</dbReference>
<keyword evidence="1" id="KW-1133">Transmembrane helix</keyword>
<dbReference type="Pfam" id="PF01478">
    <property type="entry name" value="Peptidase_A24"/>
    <property type="match status" value="1"/>
</dbReference>
<sequence>MYRNLELTLWIGLMLGASYTDLCHRMVPDWLNLCIAACSLLRHQGGSPAGILCAIPFLFAAVCWGGIGGGDIKFMAACGMHLGVYGGLEAAVLGTVSLLVYHMGYLFWCSWKVIQPPKSYPMVPFLTMGCLAVVCAGG</sequence>
<keyword evidence="1" id="KW-0472">Membrane</keyword>
<reference evidence="3 4" key="1">
    <citation type="submission" date="2018-08" db="EMBL/GenBank/DDBJ databases">
        <title>A genome reference for cultivated species of the human gut microbiota.</title>
        <authorList>
            <person name="Zou Y."/>
            <person name="Xue W."/>
            <person name="Luo G."/>
        </authorList>
    </citation>
    <scope>NUCLEOTIDE SEQUENCE [LARGE SCALE GENOMIC DNA]</scope>
    <source>
        <strain evidence="3 4">AF14-18</strain>
    </source>
</reference>
<organism evidence="3 4">
    <name type="scientific">Enterocloster bolteae</name>
    <dbReference type="NCBI Taxonomy" id="208479"/>
    <lineage>
        <taxon>Bacteria</taxon>
        <taxon>Bacillati</taxon>
        <taxon>Bacillota</taxon>
        <taxon>Clostridia</taxon>
        <taxon>Lachnospirales</taxon>
        <taxon>Lachnospiraceae</taxon>
        <taxon>Enterocloster</taxon>
    </lineage>
</organism>
<dbReference type="RefSeq" id="WP_118019409.1">
    <property type="nucleotide sequence ID" value="NZ_JAJCIN010000060.1"/>
</dbReference>
<protein>
    <submittedName>
        <fullName evidence="3">Prepilin peptidase</fullName>
    </submittedName>
</protein>
<dbReference type="Gene3D" id="1.20.120.1220">
    <property type="match status" value="1"/>
</dbReference>
<comment type="caution">
    <text evidence="3">The sequence shown here is derived from an EMBL/GenBank/DDBJ whole genome shotgun (WGS) entry which is preliminary data.</text>
</comment>